<keyword evidence="7" id="KW-0560">Oxidoreductase</keyword>
<reference evidence="7 8" key="1">
    <citation type="submission" date="2015-09" db="EMBL/GenBank/DDBJ databases">
        <authorList>
            <consortium name="Pathogen Informatics"/>
        </authorList>
    </citation>
    <scope>NUCLEOTIDE SEQUENCE [LARGE SCALE GENOMIC DNA]</scope>
    <source>
        <strain evidence="7 8">2789STDY5834928</strain>
    </source>
</reference>
<dbReference type="Pfam" id="PF02906">
    <property type="entry name" value="Fe_hyd_lg_C"/>
    <property type="match status" value="1"/>
</dbReference>
<dbReference type="InterPro" id="IPR007202">
    <property type="entry name" value="4Fe-4S_dom"/>
</dbReference>
<dbReference type="InterPro" id="IPR017896">
    <property type="entry name" value="4Fe4S_Fe-S-bd"/>
</dbReference>
<dbReference type="SUPFAM" id="SSF53920">
    <property type="entry name" value="Fe-only hydrogenase"/>
    <property type="match status" value="1"/>
</dbReference>
<dbReference type="EMBL" id="CZBY01000024">
    <property type="protein sequence ID" value="CUQ91428.1"/>
    <property type="molecule type" value="Genomic_DNA"/>
</dbReference>
<keyword evidence="1" id="KW-0004">4Fe-4S</keyword>
<feature type="domain" description="4Fe-4S ferredoxin-type" evidence="5">
    <location>
        <begin position="31"/>
        <end position="60"/>
    </location>
</feature>
<dbReference type="InterPro" id="IPR004108">
    <property type="entry name" value="Fe_hydrogenase_lsu_C"/>
</dbReference>
<keyword evidence="2" id="KW-0479">Metal-binding</keyword>
<dbReference type="Pfam" id="PF13237">
    <property type="entry name" value="Fer4_10"/>
    <property type="match status" value="1"/>
</dbReference>
<dbReference type="Proteomes" id="UP000095662">
    <property type="component" value="Unassembled WGS sequence"/>
</dbReference>
<dbReference type="GO" id="GO:0008901">
    <property type="term" value="F:ferredoxin hydrogenase activity"/>
    <property type="evidence" value="ECO:0007669"/>
    <property type="project" value="UniProtKB-EC"/>
</dbReference>
<accession>A0A175A3N4</accession>
<keyword evidence="4" id="KW-0411">Iron-sulfur</keyword>
<evidence type="ECO:0000259" key="6">
    <source>
        <dbReference type="PROSITE" id="PS51656"/>
    </source>
</evidence>
<dbReference type="EC" id="1.12.7.2" evidence="7"/>
<evidence type="ECO:0000313" key="7">
    <source>
        <dbReference type="EMBL" id="CUQ91428.1"/>
    </source>
</evidence>
<evidence type="ECO:0000259" key="5">
    <source>
        <dbReference type="PROSITE" id="PS51379"/>
    </source>
</evidence>
<dbReference type="STRING" id="39492.ERS852540_02328"/>
<feature type="domain" description="4Fe-4S" evidence="6">
    <location>
        <begin position="345"/>
        <end position="406"/>
    </location>
</feature>
<dbReference type="Gene3D" id="1.10.15.40">
    <property type="entry name" value="Electron transport complex subunit B, putative Fe-S cluster"/>
    <property type="match status" value="1"/>
</dbReference>
<dbReference type="PROSITE" id="PS00198">
    <property type="entry name" value="4FE4S_FER_1"/>
    <property type="match status" value="1"/>
</dbReference>
<dbReference type="Gene3D" id="3.40.950.10">
    <property type="entry name" value="Fe-only Hydrogenase (Larger Subunit), Chain L, domain 3"/>
    <property type="match status" value="1"/>
</dbReference>
<dbReference type="GO" id="GO:0051539">
    <property type="term" value="F:4 iron, 4 sulfur cluster binding"/>
    <property type="evidence" value="ECO:0007669"/>
    <property type="project" value="UniProtKB-KW"/>
</dbReference>
<dbReference type="PROSITE" id="PS51656">
    <property type="entry name" value="4FE4S"/>
    <property type="match status" value="1"/>
</dbReference>
<dbReference type="InterPro" id="IPR050340">
    <property type="entry name" value="Cytosolic_Fe-S_CAF"/>
</dbReference>
<dbReference type="Pfam" id="PF04060">
    <property type="entry name" value="FeS"/>
    <property type="match status" value="1"/>
</dbReference>
<dbReference type="PROSITE" id="PS51379">
    <property type="entry name" value="4FE4S_FER_2"/>
    <property type="match status" value="2"/>
</dbReference>
<evidence type="ECO:0000313" key="8">
    <source>
        <dbReference type="Proteomes" id="UP000095662"/>
    </source>
</evidence>
<dbReference type="InterPro" id="IPR017900">
    <property type="entry name" value="4Fe4S_Fe_S_CS"/>
</dbReference>
<dbReference type="GO" id="GO:0046872">
    <property type="term" value="F:metal ion binding"/>
    <property type="evidence" value="ECO:0007669"/>
    <property type="project" value="UniProtKB-KW"/>
</dbReference>
<proteinExistence type="predicted"/>
<dbReference type="SUPFAM" id="SSF54862">
    <property type="entry name" value="4Fe-4S ferredoxins"/>
    <property type="match status" value="1"/>
</dbReference>
<gene>
    <name evidence="7" type="primary">hydA</name>
    <name evidence="7" type="ORF">ERS852540_02328</name>
</gene>
<name>A0A175A3N4_9FIRM</name>
<keyword evidence="3" id="KW-0408">Iron</keyword>
<dbReference type="AlphaFoldDB" id="A0A175A3N4"/>
<sequence>MSYLRLKKSNCKNCYKCIRHCPVKSIRFSDGQANIVEDECILCGMCFVACPQNAKQIRNDVGKAKELIASGTPVYVSIAPSFVANYDGIGITALNDALKKLGFAGAEETAEGAQLVTEQYEKLVADGEHKIIISSCCHTVNTLIQKYYPQALPYLAQVKSPMLAHGEILKKKYHGCHTVFIGPCLSKKAEADAYAGAIDCVLTFEELTGWLKEENIEVCPVSDNAGRSDRAKTRLYPTTSGILRSMNKDNPEYLYMAIDGVENCRNALRDIIDGNVGKCFIEMSACVNSCIGGPAMDKKHEGVIHERRAVDEFAGSGRFDTMELADMTKSLPFISMQKTMPGSKAIEEILRKMNKSDPSQELNCGSCGYDTCREKAVAILQGKADLTMCLPYLKEKAESFSDNIINNTPNGIMVLSEDLEVQQINKAAREIMNIKSLSDVMGCPVVRILDPVSYLEVMSTGENIHNKRTYLAEYGKYVEETIIYDKSYHIIMSIMRDITGEEISRAKREKNAAETIAVTDKVIEKQMRVVQEIASLLGETTAETKVALTKLKENLSNDEQ</sequence>
<dbReference type="Gene3D" id="3.30.450.20">
    <property type="entry name" value="PAS domain"/>
    <property type="match status" value="1"/>
</dbReference>
<evidence type="ECO:0000256" key="3">
    <source>
        <dbReference type="ARBA" id="ARBA00023004"/>
    </source>
</evidence>
<feature type="domain" description="4Fe-4S ferredoxin-type" evidence="5">
    <location>
        <begin position="2"/>
        <end position="30"/>
    </location>
</feature>
<evidence type="ECO:0000256" key="4">
    <source>
        <dbReference type="ARBA" id="ARBA00023014"/>
    </source>
</evidence>
<dbReference type="SUPFAM" id="SSF55785">
    <property type="entry name" value="PYP-like sensor domain (PAS domain)"/>
    <property type="match status" value="1"/>
</dbReference>
<dbReference type="PANTHER" id="PTHR11615">
    <property type="entry name" value="NITRATE, FORMATE, IRON DEHYDROGENASE"/>
    <property type="match status" value="1"/>
</dbReference>
<protein>
    <submittedName>
        <fullName evidence="7">Periplasmic [Fe] hydrogenase large subunit</fullName>
        <ecNumber evidence="7">1.12.7.2</ecNumber>
    </submittedName>
</protein>
<dbReference type="OrthoDB" id="9798098at2"/>
<dbReference type="InterPro" id="IPR035965">
    <property type="entry name" value="PAS-like_dom_sf"/>
</dbReference>
<evidence type="ECO:0000256" key="1">
    <source>
        <dbReference type="ARBA" id="ARBA00022485"/>
    </source>
</evidence>
<organism evidence="7 8">
    <name type="scientific">[Eubacterium] siraeum</name>
    <dbReference type="NCBI Taxonomy" id="39492"/>
    <lineage>
        <taxon>Bacteria</taxon>
        <taxon>Bacillati</taxon>
        <taxon>Bacillota</taxon>
        <taxon>Clostridia</taxon>
        <taxon>Eubacteriales</taxon>
        <taxon>Oscillospiraceae</taxon>
        <taxon>Oscillospiraceae incertae sedis</taxon>
    </lineage>
</organism>
<evidence type="ECO:0000256" key="2">
    <source>
        <dbReference type="ARBA" id="ARBA00022723"/>
    </source>
</evidence>
<dbReference type="Gene3D" id="3.30.70.20">
    <property type="match status" value="1"/>
</dbReference>
<dbReference type="InterPro" id="IPR009016">
    <property type="entry name" value="Fe_hydrogenase"/>
</dbReference>